<feature type="signal peptide" evidence="2">
    <location>
        <begin position="1"/>
        <end position="21"/>
    </location>
</feature>
<feature type="compositionally biased region" description="Low complexity" evidence="1">
    <location>
        <begin position="173"/>
        <end position="203"/>
    </location>
</feature>
<sequence>MMSFQVLSLCIVLAIIQGISAKPTDGPSLSHEGDLKRICALPSSSCNSSVLCEVAGPADSSCEAVADAVGASDPSCCDKGVCSFTLPSTKCLVAVTKNTSVPATTSGNPAPAGSPSSSGSASTTTAASGSDSTTPASSSNGSPDEADGVHHCTENGLAIISADVDKICKKESTGSSSTPGSSDPSAPTGSTTPGSTGSTTPSSYGGNPKGSDSTGSTTPGSTGSTLRALLVCGQISILKKNTLKY</sequence>
<feature type="region of interest" description="Disordered" evidence="1">
    <location>
        <begin position="102"/>
        <end position="150"/>
    </location>
</feature>
<protein>
    <submittedName>
        <fullName evidence="3">Uncharacterized protein</fullName>
    </submittedName>
</protein>
<feature type="region of interest" description="Disordered" evidence="1">
    <location>
        <begin position="170"/>
        <end position="222"/>
    </location>
</feature>
<proteinExistence type="predicted"/>
<feature type="compositionally biased region" description="Low complexity" evidence="1">
    <location>
        <begin position="210"/>
        <end position="222"/>
    </location>
</feature>
<accession>A0A8D8XJX4</accession>
<dbReference type="AlphaFoldDB" id="A0A8D8XJX4"/>
<dbReference type="EMBL" id="HBUF01339145">
    <property type="protein sequence ID" value="CAG6699840.1"/>
    <property type="molecule type" value="Transcribed_RNA"/>
</dbReference>
<name>A0A8D8XJX4_9HEMI</name>
<feature type="compositionally biased region" description="Low complexity" evidence="1">
    <location>
        <begin position="105"/>
        <end position="143"/>
    </location>
</feature>
<evidence type="ECO:0000256" key="2">
    <source>
        <dbReference type="SAM" id="SignalP"/>
    </source>
</evidence>
<organism evidence="3">
    <name type="scientific">Cacopsylla melanoneura</name>
    <dbReference type="NCBI Taxonomy" id="428564"/>
    <lineage>
        <taxon>Eukaryota</taxon>
        <taxon>Metazoa</taxon>
        <taxon>Ecdysozoa</taxon>
        <taxon>Arthropoda</taxon>
        <taxon>Hexapoda</taxon>
        <taxon>Insecta</taxon>
        <taxon>Pterygota</taxon>
        <taxon>Neoptera</taxon>
        <taxon>Paraneoptera</taxon>
        <taxon>Hemiptera</taxon>
        <taxon>Sternorrhyncha</taxon>
        <taxon>Psylloidea</taxon>
        <taxon>Psyllidae</taxon>
        <taxon>Psyllinae</taxon>
        <taxon>Cacopsylla</taxon>
    </lineage>
</organism>
<keyword evidence="2" id="KW-0732">Signal</keyword>
<evidence type="ECO:0000313" key="3">
    <source>
        <dbReference type="EMBL" id="CAG6699838.1"/>
    </source>
</evidence>
<feature type="chain" id="PRO_5036262511" evidence="2">
    <location>
        <begin position="22"/>
        <end position="245"/>
    </location>
</feature>
<evidence type="ECO:0000256" key="1">
    <source>
        <dbReference type="SAM" id="MobiDB-lite"/>
    </source>
</evidence>
<reference evidence="3" key="1">
    <citation type="submission" date="2021-05" db="EMBL/GenBank/DDBJ databases">
        <authorList>
            <person name="Alioto T."/>
            <person name="Alioto T."/>
            <person name="Gomez Garrido J."/>
        </authorList>
    </citation>
    <scope>NUCLEOTIDE SEQUENCE</scope>
</reference>
<dbReference type="EMBL" id="HBUF01339144">
    <property type="protein sequence ID" value="CAG6699838.1"/>
    <property type="molecule type" value="Transcribed_RNA"/>
</dbReference>